<comment type="caution">
    <text evidence="2">The sequence shown here is derived from an EMBL/GenBank/DDBJ whole genome shotgun (WGS) entry which is preliminary data.</text>
</comment>
<evidence type="ECO:0000313" key="3">
    <source>
        <dbReference type="Proteomes" id="UP001198402"/>
    </source>
</evidence>
<proteinExistence type="predicted"/>
<dbReference type="Proteomes" id="UP001198402">
    <property type="component" value="Unassembled WGS sequence"/>
</dbReference>
<accession>A0ABS7Y1Y4</accession>
<dbReference type="Pfam" id="PF06037">
    <property type="entry name" value="DUF922"/>
    <property type="match status" value="1"/>
</dbReference>
<gene>
    <name evidence="2" type="ORF">LBV24_06365</name>
</gene>
<protein>
    <recommendedName>
        <fullName evidence="4">DUF922 domain-containing protein</fullName>
    </recommendedName>
</protein>
<sequence length="277" mass="32137">MKKINVLLLVLLAFSCSPKLKSNVITSFDALDENDLVVVLKIFDDQAIVGDLVGSVKATDNGLSVNCTLYENINSLKKLARQSGANVIKITRHKLPDKWSTCNRLWANIYRVSDPKIYETQIEWREYRKLTWDDFKGKPDRETYPNALALTNSGFGYESGANMFKEGKVYVQSVFNTNSSWVLPEGRTDYVLKHEQIHFDITEIYSRKLRKELADAKVTSNDMLRAKTIFDRVFNEMQKRQEKYDRETARGDEKETQENWEAIVEIELAKYEFYKSN</sequence>
<name>A0ABS7Y1Y4_9FLAO</name>
<reference evidence="3" key="1">
    <citation type="submission" date="2023-07" db="EMBL/GenBank/DDBJ databases">
        <authorList>
            <person name="Yue Y."/>
        </authorList>
    </citation>
    <scope>NUCLEOTIDE SEQUENCE [LARGE SCALE GENOMIC DNA]</scope>
    <source>
        <strain evidence="3">2Y89</strain>
    </source>
</reference>
<evidence type="ECO:0000313" key="2">
    <source>
        <dbReference type="EMBL" id="MCA0152832.1"/>
    </source>
</evidence>
<dbReference type="PROSITE" id="PS51257">
    <property type="entry name" value="PROKAR_LIPOPROTEIN"/>
    <property type="match status" value="1"/>
</dbReference>
<keyword evidence="3" id="KW-1185">Reference proteome</keyword>
<feature type="signal peptide" evidence="1">
    <location>
        <begin position="1"/>
        <end position="21"/>
    </location>
</feature>
<organism evidence="2 3">
    <name type="scientific">Winogradskyella vincentii</name>
    <dbReference type="NCBI Taxonomy" id="2877122"/>
    <lineage>
        <taxon>Bacteria</taxon>
        <taxon>Pseudomonadati</taxon>
        <taxon>Bacteroidota</taxon>
        <taxon>Flavobacteriia</taxon>
        <taxon>Flavobacteriales</taxon>
        <taxon>Flavobacteriaceae</taxon>
        <taxon>Winogradskyella</taxon>
    </lineage>
</organism>
<keyword evidence="1" id="KW-0732">Signal</keyword>
<dbReference type="RefSeq" id="WP_224477762.1">
    <property type="nucleotide sequence ID" value="NZ_JAIUJS010000003.1"/>
</dbReference>
<dbReference type="InterPro" id="IPR010321">
    <property type="entry name" value="DUF922"/>
</dbReference>
<evidence type="ECO:0000256" key="1">
    <source>
        <dbReference type="SAM" id="SignalP"/>
    </source>
</evidence>
<feature type="chain" id="PRO_5046387032" description="DUF922 domain-containing protein" evidence="1">
    <location>
        <begin position="22"/>
        <end position="277"/>
    </location>
</feature>
<evidence type="ECO:0008006" key="4">
    <source>
        <dbReference type="Google" id="ProtNLM"/>
    </source>
</evidence>
<dbReference type="EMBL" id="JAIUJS010000003">
    <property type="protein sequence ID" value="MCA0152832.1"/>
    <property type="molecule type" value="Genomic_DNA"/>
</dbReference>